<dbReference type="EMBL" id="CATOUU010001060">
    <property type="protein sequence ID" value="CAI9969505.1"/>
    <property type="molecule type" value="Genomic_DNA"/>
</dbReference>
<accession>A0AA86US34</accession>
<evidence type="ECO:0000313" key="3">
    <source>
        <dbReference type="EMBL" id="CAL6093569.1"/>
    </source>
</evidence>
<keyword evidence="1" id="KW-0175">Coiled coil</keyword>
<comment type="caution">
    <text evidence="2">The sequence shown here is derived from an EMBL/GenBank/DDBJ whole genome shotgun (WGS) entry which is preliminary data.</text>
</comment>
<reference evidence="3 4" key="2">
    <citation type="submission" date="2024-07" db="EMBL/GenBank/DDBJ databases">
        <authorList>
            <person name="Akdeniz Z."/>
        </authorList>
    </citation>
    <scope>NUCLEOTIDE SEQUENCE [LARGE SCALE GENOMIC DNA]</scope>
</reference>
<dbReference type="EMBL" id="CAXDID020000459">
    <property type="protein sequence ID" value="CAL6093569.1"/>
    <property type="molecule type" value="Genomic_DNA"/>
</dbReference>
<dbReference type="AlphaFoldDB" id="A0AA86US34"/>
<keyword evidence="4" id="KW-1185">Reference proteome</keyword>
<organism evidence="2">
    <name type="scientific">Hexamita inflata</name>
    <dbReference type="NCBI Taxonomy" id="28002"/>
    <lineage>
        <taxon>Eukaryota</taxon>
        <taxon>Metamonada</taxon>
        <taxon>Diplomonadida</taxon>
        <taxon>Hexamitidae</taxon>
        <taxon>Hexamitinae</taxon>
        <taxon>Hexamita</taxon>
    </lineage>
</organism>
<feature type="coiled-coil region" evidence="1">
    <location>
        <begin position="57"/>
        <end position="125"/>
    </location>
</feature>
<evidence type="ECO:0000256" key="1">
    <source>
        <dbReference type="SAM" id="Coils"/>
    </source>
</evidence>
<evidence type="ECO:0000313" key="2">
    <source>
        <dbReference type="EMBL" id="CAI9969505.1"/>
    </source>
</evidence>
<dbReference type="Proteomes" id="UP001642409">
    <property type="component" value="Unassembled WGS sequence"/>
</dbReference>
<gene>
    <name evidence="2" type="ORF">HINF_LOCUS57150</name>
    <name evidence="3" type="ORF">HINF_LOCUS67053</name>
</gene>
<name>A0AA86US34_9EUKA</name>
<protein>
    <submittedName>
        <fullName evidence="3">Hypothetical_protein</fullName>
    </submittedName>
</protein>
<reference evidence="2" key="1">
    <citation type="submission" date="2023-06" db="EMBL/GenBank/DDBJ databases">
        <authorList>
            <person name="Kurt Z."/>
        </authorList>
    </citation>
    <scope>NUCLEOTIDE SEQUENCE</scope>
</reference>
<evidence type="ECO:0000313" key="4">
    <source>
        <dbReference type="Proteomes" id="UP001642409"/>
    </source>
</evidence>
<proteinExistence type="predicted"/>
<sequence>MQKFNINLFIFLYIVNELINQSSLQTELLYKLQAASKILRQECLRVKQLYLSQCAENKQLQSQISSQSEELENYKDLVSRLQNELNISSQADKELQALRTKLAEAEQTNEILVQTNAELQEMIQEFIVEKFQ</sequence>